<evidence type="ECO:0000313" key="8">
    <source>
        <dbReference type="Proteomes" id="UP000244722"/>
    </source>
</evidence>
<keyword evidence="8" id="KW-1185">Reference proteome</keyword>
<dbReference type="Proteomes" id="UP000244722">
    <property type="component" value="Unassembled WGS sequence"/>
</dbReference>
<keyword evidence="3 6" id="KW-0812">Transmembrane</keyword>
<organism evidence="7 8">
    <name type="scientific">Tuber borchii</name>
    <name type="common">White truffle</name>
    <dbReference type="NCBI Taxonomy" id="42251"/>
    <lineage>
        <taxon>Eukaryota</taxon>
        <taxon>Fungi</taxon>
        <taxon>Dikarya</taxon>
        <taxon>Ascomycota</taxon>
        <taxon>Pezizomycotina</taxon>
        <taxon>Pezizomycetes</taxon>
        <taxon>Pezizales</taxon>
        <taxon>Tuberaceae</taxon>
        <taxon>Tuber</taxon>
    </lineage>
</organism>
<dbReference type="PANTHER" id="PTHR12668:SF15">
    <property type="entry name" value="UPF0136 DOMAIN PROTEIN (AFU_ORTHOLOGUE AFUA_1G03720)"/>
    <property type="match status" value="1"/>
</dbReference>
<name>A0A2T7A097_TUBBO</name>
<comment type="caution">
    <text evidence="7">The sequence shown here is derived from an EMBL/GenBank/DDBJ whole genome shotgun (WGS) entry which is preliminary data.</text>
</comment>
<dbReference type="OrthoDB" id="5620at2759"/>
<comment type="subcellular location">
    <subcellularLocation>
        <location evidence="1">Membrane</location>
    </subcellularLocation>
</comment>
<comment type="similarity">
    <text evidence="2">Belongs to the TMEM14 family.</text>
</comment>
<dbReference type="STRING" id="42251.A0A2T7A097"/>
<protein>
    <submittedName>
        <fullName evidence="7">Transmembrane proteins 14C-domain-containing protein</fullName>
    </submittedName>
</protein>
<dbReference type="InterPro" id="IPR005349">
    <property type="entry name" value="TMEM14"/>
</dbReference>
<dbReference type="AlphaFoldDB" id="A0A2T7A097"/>
<evidence type="ECO:0000256" key="1">
    <source>
        <dbReference type="ARBA" id="ARBA00004370"/>
    </source>
</evidence>
<evidence type="ECO:0000256" key="5">
    <source>
        <dbReference type="ARBA" id="ARBA00023136"/>
    </source>
</evidence>
<feature type="transmembrane region" description="Helical" evidence="6">
    <location>
        <begin position="80"/>
        <end position="97"/>
    </location>
</feature>
<dbReference type="Gene3D" id="1.10.10.1740">
    <property type="entry name" value="Transmembrane protein 14-like"/>
    <property type="match status" value="1"/>
</dbReference>
<accession>A0A2T7A097</accession>
<evidence type="ECO:0000256" key="4">
    <source>
        <dbReference type="ARBA" id="ARBA00022989"/>
    </source>
</evidence>
<proteinExistence type="inferred from homology"/>
<evidence type="ECO:0000313" key="7">
    <source>
        <dbReference type="EMBL" id="PUU81169.1"/>
    </source>
</evidence>
<reference evidence="7 8" key="1">
    <citation type="submission" date="2017-04" db="EMBL/GenBank/DDBJ databases">
        <title>Draft genome sequence of Tuber borchii Vittad., a whitish edible truffle.</title>
        <authorList>
            <consortium name="DOE Joint Genome Institute"/>
            <person name="Murat C."/>
            <person name="Kuo A."/>
            <person name="Barry K.W."/>
            <person name="Clum A."/>
            <person name="Dockter R.B."/>
            <person name="Fauchery L."/>
            <person name="Iotti M."/>
            <person name="Kohler A."/>
            <person name="Labutti K."/>
            <person name="Lindquist E.A."/>
            <person name="Lipzen A."/>
            <person name="Ohm R.A."/>
            <person name="Wang M."/>
            <person name="Grigoriev I.V."/>
            <person name="Zambonelli A."/>
            <person name="Martin F.M."/>
        </authorList>
    </citation>
    <scope>NUCLEOTIDE SEQUENCE [LARGE SCALE GENOMIC DNA]</scope>
    <source>
        <strain evidence="7 8">Tbo3840</strain>
    </source>
</reference>
<dbReference type="PANTHER" id="PTHR12668">
    <property type="entry name" value="TRANSMEMBRANE PROTEIN 14, 15"/>
    <property type="match status" value="1"/>
</dbReference>
<keyword evidence="4 6" id="KW-1133">Transmembrane helix</keyword>
<sequence length="105" mass="10746">MTDLPAFIIGTLCALGGTFGYVKTGSIPSVAAGITVGALYTCAGLRIRAGQSYGNEIAILASLVLAGSSMPRAARTGKGLPIGLSVLATYGLVYYGIKLKQVYSR</sequence>
<keyword evidence="5 6" id="KW-0472">Membrane</keyword>
<dbReference type="Pfam" id="PF03647">
    <property type="entry name" value="Tmemb_14"/>
    <property type="match status" value="1"/>
</dbReference>
<evidence type="ECO:0000256" key="3">
    <source>
        <dbReference type="ARBA" id="ARBA00022692"/>
    </source>
</evidence>
<evidence type="ECO:0000256" key="6">
    <source>
        <dbReference type="SAM" id="Phobius"/>
    </source>
</evidence>
<gene>
    <name evidence="7" type="ORF">B9Z19DRAFT_1077778</name>
</gene>
<dbReference type="InterPro" id="IPR044890">
    <property type="entry name" value="TMEM14_sf"/>
</dbReference>
<evidence type="ECO:0000256" key="2">
    <source>
        <dbReference type="ARBA" id="ARBA00007590"/>
    </source>
</evidence>
<feature type="transmembrane region" description="Helical" evidence="6">
    <location>
        <begin position="30"/>
        <end position="45"/>
    </location>
</feature>
<dbReference type="EMBL" id="NESQ01000049">
    <property type="protein sequence ID" value="PUU81169.1"/>
    <property type="molecule type" value="Genomic_DNA"/>
</dbReference>
<dbReference type="GO" id="GO:0016020">
    <property type="term" value="C:membrane"/>
    <property type="evidence" value="ECO:0007669"/>
    <property type="project" value="UniProtKB-SubCell"/>
</dbReference>